<gene>
    <name evidence="1" type="ORF">B4088_5328</name>
</gene>
<evidence type="ECO:0000313" key="1">
    <source>
        <dbReference type="EMBL" id="KZD55583.1"/>
    </source>
</evidence>
<dbReference type="AlphaFoldDB" id="A0A162NW22"/>
<dbReference type="RefSeq" id="WP_063262843.1">
    <property type="nucleotide sequence ID" value="NZ_LJKE01000104.1"/>
</dbReference>
<dbReference type="Proteomes" id="UP000076482">
    <property type="component" value="Unassembled WGS sequence"/>
</dbReference>
<evidence type="ECO:0000313" key="2">
    <source>
        <dbReference type="Proteomes" id="UP000076482"/>
    </source>
</evidence>
<name>A0A162NW22_BACCE</name>
<dbReference type="PATRIC" id="fig|1396.535.peg.5880"/>
<protein>
    <submittedName>
        <fullName evidence="1">Uncharacterized protein</fullName>
    </submittedName>
</protein>
<reference evidence="1 2" key="1">
    <citation type="submission" date="2015-09" db="EMBL/GenBank/DDBJ databases">
        <title>Bacillus cereus food isolates.</title>
        <authorList>
            <person name="Boekhorst J."/>
        </authorList>
    </citation>
    <scope>NUCLEOTIDE SEQUENCE [LARGE SCALE GENOMIC DNA]</scope>
    <source>
        <strain evidence="1 2">B4088</strain>
    </source>
</reference>
<dbReference type="EMBL" id="LJKE01000104">
    <property type="protein sequence ID" value="KZD55583.1"/>
    <property type="molecule type" value="Genomic_DNA"/>
</dbReference>
<organism evidence="1 2">
    <name type="scientific">Bacillus cereus</name>
    <dbReference type="NCBI Taxonomy" id="1396"/>
    <lineage>
        <taxon>Bacteria</taxon>
        <taxon>Bacillati</taxon>
        <taxon>Bacillota</taxon>
        <taxon>Bacilli</taxon>
        <taxon>Bacillales</taxon>
        <taxon>Bacillaceae</taxon>
        <taxon>Bacillus</taxon>
        <taxon>Bacillus cereus group</taxon>
    </lineage>
</organism>
<comment type="caution">
    <text evidence="1">The sequence shown here is derived from an EMBL/GenBank/DDBJ whole genome shotgun (WGS) entry which is preliminary data.</text>
</comment>
<accession>A0A162NW22</accession>
<sequence length="242" mass="27395">MKPAVLKVEKGLFTGNKENATHIFLHMSNAITVAKAEVEKFLSLNNLKREDFLGHSNYFEEIDDGEGYSFQALHWDTKKHLSVTAHYQAFADETGVKYHKDDLYIVTAAFSISGVKHDVETAILKNFESAKIFAESQKKEFRYQISNDGALNDDATFENYLNDLNNGTVYHYYTESKYGVSNLRITIKRAQIMDAPDSRVITIEQLQTVETLLSEVQKLNGLSNDNVDTAVLQVKTLLESLL</sequence>
<proteinExistence type="predicted"/>